<feature type="compositionally biased region" description="Basic and acidic residues" evidence="3">
    <location>
        <begin position="474"/>
        <end position="483"/>
    </location>
</feature>
<dbReference type="SUPFAM" id="SSF88723">
    <property type="entry name" value="PIN domain-like"/>
    <property type="match status" value="1"/>
</dbReference>
<feature type="region of interest" description="Disordered" evidence="3">
    <location>
        <begin position="456"/>
        <end position="533"/>
    </location>
</feature>
<dbReference type="InterPro" id="IPR006085">
    <property type="entry name" value="XPG_DNA_repair_N"/>
</dbReference>
<dbReference type="CDD" id="cd09870">
    <property type="entry name" value="PIN_YEN1"/>
    <property type="match status" value="1"/>
</dbReference>
<dbReference type="InterPro" id="IPR036279">
    <property type="entry name" value="5-3_exonuclease_C_sf"/>
</dbReference>
<dbReference type="Pfam" id="PF00867">
    <property type="entry name" value="XPG_I"/>
    <property type="match status" value="1"/>
</dbReference>
<keyword evidence="1" id="KW-0540">Nuclease</keyword>
<evidence type="ECO:0000259" key="4">
    <source>
        <dbReference type="SMART" id="SM00484"/>
    </source>
</evidence>
<name>A0AAI8Z713_9PEZI</name>
<feature type="compositionally biased region" description="Low complexity" evidence="3">
    <location>
        <begin position="513"/>
        <end position="524"/>
    </location>
</feature>
<feature type="compositionally biased region" description="Polar residues" evidence="3">
    <location>
        <begin position="492"/>
        <end position="512"/>
    </location>
</feature>
<dbReference type="PANTHER" id="PTHR11081">
    <property type="entry name" value="FLAP ENDONUCLEASE FAMILY MEMBER"/>
    <property type="match status" value="1"/>
</dbReference>
<dbReference type="Gene3D" id="3.40.50.1010">
    <property type="entry name" value="5'-nuclease"/>
    <property type="match status" value="1"/>
</dbReference>
<dbReference type="SMART" id="SM00484">
    <property type="entry name" value="XPGI"/>
    <property type="match status" value="1"/>
</dbReference>
<dbReference type="EMBL" id="CAVMBE010000090">
    <property type="protein sequence ID" value="CAK4033634.1"/>
    <property type="molecule type" value="Genomic_DNA"/>
</dbReference>
<evidence type="ECO:0000256" key="1">
    <source>
        <dbReference type="ARBA" id="ARBA00022722"/>
    </source>
</evidence>
<dbReference type="InterPro" id="IPR029060">
    <property type="entry name" value="PIN-like_dom_sf"/>
</dbReference>
<proteinExistence type="predicted"/>
<accession>A0AAI8Z713</accession>
<evidence type="ECO:0000256" key="2">
    <source>
        <dbReference type="ARBA" id="ARBA00022801"/>
    </source>
</evidence>
<dbReference type="GO" id="GO:0017108">
    <property type="term" value="F:5'-flap endonuclease activity"/>
    <property type="evidence" value="ECO:0007669"/>
    <property type="project" value="TreeGrafter"/>
</dbReference>
<reference evidence="5" key="1">
    <citation type="submission" date="2023-11" db="EMBL/GenBank/DDBJ databases">
        <authorList>
            <person name="Alioto T."/>
            <person name="Alioto T."/>
            <person name="Gomez Garrido J."/>
        </authorList>
    </citation>
    <scope>NUCLEOTIDE SEQUENCE</scope>
</reference>
<evidence type="ECO:0000313" key="6">
    <source>
        <dbReference type="Proteomes" id="UP001296104"/>
    </source>
</evidence>
<evidence type="ECO:0000256" key="3">
    <source>
        <dbReference type="SAM" id="MobiDB-lite"/>
    </source>
</evidence>
<dbReference type="InterPro" id="IPR006084">
    <property type="entry name" value="XPG/Rad2"/>
</dbReference>
<dbReference type="PANTHER" id="PTHR11081:SF75">
    <property type="entry name" value="ENDONUCLEASE, PUTATIVE (AFU_ORTHOLOGUE AFUA_3G13260)-RELATED"/>
    <property type="match status" value="1"/>
</dbReference>
<gene>
    <name evidence="5" type="ORF">LECACI_7A008792</name>
</gene>
<comment type="caution">
    <text evidence="5">The sequence shown here is derived from an EMBL/GenBank/DDBJ whole genome shotgun (WGS) entry which is preliminary data.</text>
</comment>
<feature type="domain" description="XPG-I" evidence="4">
    <location>
        <begin position="141"/>
        <end position="214"/>
    </location>
</feature>
<organism evidence="5 6">
    <name type="scientific">Lecanosticta acicola</name>
    <dbReference type="NCBI Taxonomy" id="111012"/>
    <lineage>
        <taxon>Eukaryota</taxon>
        <taxon>Fungi</taxon>
        <taxon>Dikarya</taxon>
        <taxon>Ascomycota</taxon>
        <taxon>Pezizomycotina</taxon>
        <taxon>Dothideomycetes</taxon>
        <taxon>Dothideomycetidae</taxon>
        <taxon>Mycosphaerellales</taxon>
        <taxon>Mycosphaerellaceae</taxon>
        <taxon>Lecanosticta</taxon>
    </lineage>
</organism>
<protein>
    <submittedName>
        <fullName evidence="5">Flap endonuclease gen like 1</fullName>
    </submittedName>
</protein>
<dbReference type="GO" id="GO:0006281">
    <property type="term" value="P:DNA repair"/>
    <property type="evidence" value="ECO:0007669"/>
    <property type="project" value="UniProtKB-ARBA"/>
</dbReference>
<dbReference type="AlphaFoldDB" id="A0AAI8Z713"/>
<keyword evidence="6" id="KW-1185">Reference proteome</keyword>
<dbReference type="PRINTS" id="PR00853">
    <property type="entry name" value="XPGRADSUPER"/>
</dbReference>
<keyword evidence="2" id="KW-0378">Hydrolase</keyword>
<dbReference type="Proteomes" id="UP001296104">
    <property type="component" value="Unassembled WGS sequence"/>
</dbReference>
<keyword evidence="5" id="KW-0255">Endonuclease</keyword>
<sequence length="533" mass="58747">MGIIGLWDEVDRITTSARTTLAQESAKCMIENGRPLRLAVDASILLFKVKHATEAAWRTSHFDGMNHAAKAFINNAKDIMLEGVEPVYVFDGPGRPPIKRGHRTVTREAKMLPFSTPVTRNDIEKSFEIGHVIALGRRLLNIMEIPIHDAPGEAEAECVALERAGIVDGVLTTDGDALAFGGRIVLRYRGKVGDKDLRKVDAHQLEDLERNVMDWILLGWLSKGDYTDGLAGCGAKTALVIAKEIKAARPQLCPMLLGIATSTKEHAQIDGMMKGLRNSLTDAILSTCKGAGGKRETDFPSAKILGYYVRPLVSSIATLDEMKRTFWKAKAIDYPVLRQATAEHFTWYNQDRARQFLRNFAPACLARDLLLYGHQSMDRSDLIQEAKPKKQKAGSASYIKVQFNALDVVPIDYDNEIFDPQGWYDVKNNQDPHKPYTTELPEFLVRWGAPSALETSCNASASKKRKSSATSNEKASKKQKSDPVRQPLVAGTNASNSNRSMSVPNPSAPATKSSISSRFPPSVSQPKDVIDLT</sequence>
<evidence type="ECO:0000313" key="5">
    <source>
        <dbReference type="EMBL" id="CAK4033634.1"/>
    </source>
</evidence>
<dbReference type="InterPro" id="IPR006086">
    <property type="entry name" value="XPG-I_dom"/>
</dbReference>
<dbReference type="Pfam" id="PF00752">
    <property type="entry name" value="XPG_N"/>
    <property type="match status" value="1"/>
</dbReference>
<dbReference type="SUPFAM" id="SSF47807">
    <property type="entry name" value="5' to 3' exonuclease, C-terminal subdomain"/>
    <property type="match status" value="1"/>
</dbReference>